<dbReference type="Gene3D" id="1.10.220.160">
    <property type="match status" value="1"/>
</dbReference>
<evidence type="ECO:0000259" key="6">
    <source>
        <dbReference type="PROSITE" id="PS50865"/>
    </source>
</evidence>
<sequence length="568" mass="64562">MCSSNARQLGTVLKRLGKSCSSGCTPYRTFTYTGCEWNSISCPLLIDCAMSSAMNPCNVCEQPTKSKCSNCNQVSYCSVQHQKQDWKAHKSSCHPFKIAHNDLLGRHLVATRTIKPYEIILKEAPLVRGPAQITPPVCMGCLNSIEPEDHIDCDLCGWPLCGPECKSLGEHRAECQLTQERGQKVNVHEFNGSHPLYTCVSTVRCLLIGETSPEKASKFQELESLESTRRGSNQWKADLASIGQFIPKFFKTEKFSEEEVMRAVGALQINGHEVPTSDPPHVAVFYTASFTEHSCMPNLAKSFNKNGHCILWAPREIKKNSHLSICYSDAMWGTADRQRHLVQTKLFKCACDRCTDVTELGTNYSAIKCEDRRCDGLMLPSKTDDWNGSWKCRECQKQVQKHYIDQILERAGKDLQSMEKTAENGLKYLKHYEKWLPPRHYHMSEVKILLVQLLAKDQQELMVMPDDKLALKLQFAWDLVQLYETIAPCEVRTLGTLCFELHSAIAEQTRRVSLETSLSPKDRLEESLLYVDKCVNYLQYESDIFVEGHILKQAKINRDALRMVMRIS</sequence>
<dbReference type="AlphaFoldDB" id="A0A6I8V4W8"/>
<dbReference type="KEGG" id="dpo:6898978"/>
<dbReference type="RefSeq" id="XP_002138938.2">
    <property type="nucleotide sequence ID" value="XM_002138902.3"/>
</dbReference>
<dbReference type="Pfam" id="PF01753">
    <property type="entry name" value="zf-MYND"/>
    <property type="match status" value="1"/>
</dbReference>
<keyword evidence="1" id="KW-0479">Metal-binding</keyword>
<name>A0A6I8V4W8_DROPS</name>
<dbReference type="Proteomes" id="UP000001819">
    <property type="component" value="Chromosome 3"/>
</dbReference>
<evidence type="ECO:0000256" key="2">
    <source>
        <dbReference type="ARBA" id="ARBA00022771"/>
    </source>
</evidence>
<dbReference type="CDD" id="cd20071">
    <property type="entry name" value="SET_SMYD"/>
    <property type="match status" value="1"/>
</dbReference>
<dbReference type="PROSITE" id="PS50280">
    <property type="entry name" value="SET"/>
    <property type="match status" value="1"/>
</dbReference>
<dbReference type="PANTHER" id="PTHR46455">
    <property type="entry name" value="SET AND MYND DOMAIN CONTAINING, ARTHROPOD-SPECIFIC, MEMBER 4, ISOFORM A"/>
    <property type="match status" value="1"/>
</dbReference>
<evidence type="ECO:0000259" key="5">
    <source>
        <dbReference type="PROSITE" id="PS50280"/>
    </source>
</evidence>
<reference evidence="8" key="2">
    <citation type="submission" date="2025-08" db="UniProtKB">
        <authorList>
            <consortium name="RefSeq"/>
        </authorList>
    </citation>
    <scope>IDENTIFICATION</scope>
    <source>
        <strain evidence="8">MV-25-SWS-2005</strain>
        <tissue evidence="8">Whole body</tissue>
    </source>
</reference>
<dbReference type="GO" id="GO:0008270">
    <property type="term" value="F:zinc ion binding"/>
    <property type="evidence" value="ECO:0007669"/>
    <property type="project" value="UniProtKB-KW"/>
</dbReference>
<dbReference type="PROSITE" id="PS50865">
    <property type="entry name" value="ZF_MYND_2"/>
    <property type="match status" value="1"/>
</dbReference>
<proteinExistence type="predicted"/>
<evidence type="ECO:0000313" key="7">
    <source>
        <dbReference type="Proteomes" id="UP000001819"/>
    </source>
</evidence>
<keyword evidence="2 4" id="KW-0863">Zinc-finger</keyword>
<feature type="domain" description="MYND-type" evidence="6">
    <location>
        <begin position="57"/>
        <end position="93"/>
    </location>
</feature>
<dbReference type="GO" id="GO:0008276">
    <property type="term" value="F:protein methyltransferase activity"/>
    <property type="evidence" value="ECO:0007669"/>
    <property type="project" value="UniProtKB-ARBA"/>
</dbReference>
<dbReference type="PROSITE" id="PS01360">
    <property type="entry name" value="ZF_MYND_1"/>
    <property type="match status" value="1"/>
</dbReference>
<dbReference type="InterPro" id="IPR053010">
    <property type="entry name" value="SET_SmydA-8"/>
</dbReference>
<dbReference type="InterPro" id="IPR046341">
    <property type="entry name" value="SET_dom_sf"/>
</dbReference>
<evidence type="ECO:0000256" key="4">
    <source>
        <dbReference type="PROSITE-ProRule" id="PRU00134"/>
    </source>
</evidence>
<gene>
    <name evidence="8" type="primary">SmydA-1</name>
</gene>
<feature type="domain" description="SET" evidence="5">
    <location>
        <begin position="84"/>
        <end position="328"/>
    </location>
</feature>
<dbReference type="GO" id="GO:0008757">
    <property type="term" value="F:S-adenosylmethionine-dependent methyltransferase activity"/>
    <property type="evidence" value="ECO:0007669"/>
    <property type="project" value="UniProtKB-ARBA"/>
</dbReference>
<reference evidence="7" key="1">
    <citation type="submission" date="2024-06" db="UniProtKB">
        <authorList>
            <consortium name="RefSeq"/>
        </authorList>
    </citation>
    <scope>NUCLEOTIDE SEQUENCE [LARGE SCALE GENOMIC DNA]</scope>
    <source>
        <strain evidence="7">MV2-25</strain>
    </source>
</reference>
<dbReference type="PANTHER" id="PTHR46455:SF4">
    <property type="entry name" value="GH11294P"/>
    <property type="match status" value="1"/>
</dbReference>
<evidence type="ECO:0000256" key="3">
    <source>
        <dbReference type="ARBA" id="ARBA00022833"/>
    </source>
</evidence>
<dbReference type="GeneID" id="6898978"/>
<organism evidence="7 8">
    <name type="scientific">Drosophila pseudoobscura pseudoobscura</name>
    <name type="common">Fruit fly</name>
    <dbReference type="NCBI Taxonomy" id="46245"/>
    <lineage>
        <taxon>Eukaryota</taxon>
        <taxon>Metazoa</taxon>
        <taxon>Ecdysozoa</taxon>
        <taxon>Arthropoda</taxon>
        <taxon>Hexapoda</taxon>
        <taxon>Insecta</taxon>
        <taxon>Pterygota</taxon>
        <taxon>Neoptera</taxon>
        <taxon>Endopterygota</taxon>
        <taxon>Diptera</taxon>
        <taxon>Brachycera</taxon>
        <taxon>Muscomorpha</taxon>
        <taxon>Ephydroidea</taxon>
        <taxon>Drosophilidae</taxon>
        <taxon>Drosophila</taxon>
        <taxon>Sophophora</taxon>
    </lineage>
</organism>
<keyword evidence="7" id="KW-1185">Reference proteome</keyword>
<evidence type="ECO:0000313" key="8">
    <source>
        <dbReference type="RefSeq" id="XP_002138938.2"/>
    </source>
</evidence>
<dbReference type="InterPro" id="IPR001214">
    <property type="entry name" value="SET_dom"/>
</dbReference>
<protein>
    <submittedName>
        <fullName evidence="8">SET domain-containing protein SmydA-8</fullName>
    </submittedName>
</protein>
<dbReference type="GO" id="GO:0008170">
    <property type="term" value="F:N-methyltransferase activity"/>
    <property type="evidence" value="ECO:0007669"/>
    <property type="project" value="UniProtKB-ARBA"/>
</dbReference>
<dbReference type="Pfam" id="PF00856">
    <property type="entry name" value="SET"/>
    <property type="match status" value="1"/>
</dbReference>
<dbReference type="FunCoup" id="A0A6I8V4W8">
    <property type="interactions" value="16"/>
</dbReference>
<dbReference type="InParanoid" id="A0A6I8V4W8"/>
<keyword evidence="3" id="KW-0862">Zinc</keyword>
<dbReference type="Bgee" id="FBgn0246468">
    <property type="expression patterns" value="Expressed in adult organism"/>
</dbReference>
<accession>A0A6I8V4W8</accession>
<evidence type="ECO:0000256" key="1">
    <source>
        <dbReference type="ARBA" id="ARBA00022723"/>
    </source>
</evidence>
<dbReference type="SUPFAM" id="SSF82199">
    <property type="entry name" value="SET domain"/>
    <property type="match status" value="1"/>
</dbReference>
<dbReference type="Gene3D" id="6.10.140.2220">
    <property type="match status" value="2"/>
</dbReference>
<dbReference type="InterPro" id="IPR002893">
    <property type="entry name" value="Znf_MYND"/>
</dbReference>
<dbReference type="Gene3D" id="2.170.270.10">
    <property type="entry name" value="SET domain"/>
    <property type="match status" value="1"/>
</dbReference>